<dbReference type="InterPro" id="IPR035906">
    <property type="entry name" value="MetI-like_sf"/>
</dbReference>
<evidence type="ECO:0000256" key="2">
    <source>
        <dbReference type="ARBA" id="ARBA00022448"/>
    </source>
</evidence>
<keyword evidence="4 7" id="KW-0812">Transmembrane</keyword>
<dbReference type="PROSITE" id="PS50928">
    <property type="entry name" value="ABC_TM1"/>
    <property type="match status" value="1"/>
</dbReference>
<feature type="domain" description="ABC transmembrane type-1" evidence="8">
    <location>
        <begin position="52"/>
        <end position="236"/>
    </location>
</feature>
<keyword evidence="3" id="KW-1003">Cell membrane</keyword>
<evidence type="ECO:0000256" key="3">
    <source>
        <dbReference type="ARBA" id="ARBA00022475"/>
    </source>
</evidence>
<gene>
    <name evidence="9" type="ORF">ASU35_04585</name>
</gene>
<organism evidence="9 10">
    <name type="scientific">Acetivibrio ethanolgignens</name>
    <dbReference type="NCBI Taxonomy" id="290052"/>
    <lineage>
        <taxon>Bacteria</taxon>
        <taxon>Bacillati</taxon>
        <taxon>Bacillota</taxon>
        <taxon>Clostridia</taxon>
        <taxon>Eubacteriales</taxon>
        <taxon>Oscillospiraceae</taxon>
        <taxon>Acetivibrio</taxon>
    </lineage>
</organism>
<keyword evidence="10" id="KW-1185">Reference proteome</keyword>
<feature type="transmembrane region" description="Helical" evidence="7">
    <location>
        <begin position="53"/>
        <end position="78"/>
    </location>
</feature>
<evidence type="ECO:0000256" key="7">
    <source>
        <dbReference type="RuleBase" id="RU363032"/>
    </source>
</evidence>
<comment type="similarity">
    <text evidence="7">Belongs to the binding-protein-dependent transport system permease family.</text>
</comment>
<evidence type="ECO:0000313" key="9">
    <source>
        <dbReference type="EMBL" id="KSV57460.1"/>
    </source>
</evidence>
<dbReference type="RefSeq" id="WP_058354272.1">
    <property type="nucleotide sequence ID" value="NZ_CABMMD010000219.1"/>
</dbReference>
<dbReference type="GO" id="GO:0005886">
    <property type="term" value="C:plasma membrane"/>
    <property type="evidence" value="ECO:0007669"/>
    <property type="project" value="UniProtKB-SubCell"/>
</dbReference>
<name>A0A0V8QAE0_9FIRM</name>
<evidence type="ECO:0000313" key="10">
    <source>
        <dbReference type="Proteomes" id="UP000054874"/>
    </source>
</evidence>
<keyword evidence="6 7" id="KW-0472">Membrane</keyword>
<evidence type="ECO:0000256" key="6">
    <source>
        <dbReference type="ARBA" id="ARBA00023136"/>
    </source>
</evidence>
<protein>
    <submittedName>
        <fullName evidence="9">ABC transporter permease</fullName>
    </submittedName>
</protein>
<sequence>MKKIGNFLVGFLLLQLIWLLGALLLHTRALPNPLFVYLNFPRVLEAGIFLHVGASLLRITAGILISLLLGIPLGLFMAYQKNGCRFLNPLVYFAYPIPKTALLPVVMLLLGLGNASKIVILVLTVVFQVMIGTKDAALGIDESFYQVAQSCNASARDMFFHITLPAILPSLFTGLRINVGTSLAVLFLVEAYGTRLGIGYYILDAWSRISYLEMYGGILVISLMGALLFLILELLETRVVRR</sequence>
<evidence type="ECO:0000259" key="8">
    <source>
        <dbReference type="PROSITE" id="PS50928"/>
    </source>
</evidence>
<keyword evidence="5 7" id="KW-1133">Transmembrane helix</keyword>
<feature type="transmembrane region" description="Helical" evidence="7">
    <location>
        <begin position="118"/>
        <end position="137"/>
    </location>
</feature>
<dbReference type="STRING" id="290052.ASU35_04585"/>
<comment type="subcellular location">
    <subcellularLocation>
        <location evidence="1 7">Cell membrane</location>
        <topology evidence="1 7">Multi-pass membrane protein</topology>
    </subcellularLocation>
</comment>
<dbReference type="AlphaFoldDB" id="A0A0V8QAE0"/>
<dbReference type="InterPro" id="IPR000515">
    <property type="entry name" value="MetI-like"/>
</dbReference>
<dbReference type="OrthoDB" id="9804353at2"/>
<dbReference type="Gene3D" id="1.10.3720.10">
    <property type="entry name" value="MetI-like"/>
    <property type="match status" value="1"/>
</dbReference>
<dbReference type="Proteomes" id="UP000054874">
    <property type="component" value="Unassembled WGS sequence"/>
</dbReference>
<accession>A0A0V8QAE0</accession>
<dbReference type="PANTHER" id="PTHR30151">
    <property type="entry name" value="ALKANE SULFONATE ABC TRANSPORTER-RELATED, MEMBRANE SUBUNIT"/>
    <property type="match status" value="1"/>
</dbReference>
<comment type="caution">
    <text evidence="9">The sequence shown here is derived from an EMBL/GenBank/DDBJ whole genome shotgun (WGS) entry which is preliminary data.</text>
</comment>
<proteinExistence type="inferred from homology"/>
<dbReference type="Pfam" id="PF00528">
    <property type="entry name" value="BPD_transp_1"/>
    <property type="match status" value="1"/>
</dbReference>
<dbReference type="PANTHER" id="PTHR30151:SF0">
    <property type="entry name" value="ABC TRANSPORTER PERMEASE PROTEIN MJ0413-RELATED"/>
    <property type="match status" value="1"/>
</dbReference>
<evidence type="ECO:0000256" key="1">
    <source>
        <dbReference type="ARBA" id="ARBA00004651"/>
    </source>
</evidence>
<reference evidence="9 10" key="1">
    <citation type="submission" date="2015-11" db="EMBL/GenBank/DDBJ databases">
        <title>Butyribacter intestini gen. nov., sp. nov., a butyric acid-producing bacterium of the family Lachnospiraceae isolated from the human faeces.</title>
        <authorList>
            <person name="Zou Y."/>
            <person name="Xue W."/>
            <person name="Luo G."/>
            <person name="Lv M."/>
        </authorList>
    </citation>
    <scope>NUCLEOTIDE SEQUENCE [LARGE SCALE GENOMIC DNA]</scope>
    <source>
        <strain evidence="9 10">ACET-33324</strain>
    </source>
</reference>
<evidence type="ECO:0000256" key="5">
    <source>
        <dbReference type="ARBA" id="ARBA00022989"/>
    </source>
</evidence>
<evidence type="ECO:0000256" key="4">
    <source>
        <dbReference type="ARBA" id="ARBA00022692"/>
    </source>
</evidence>
<keyword evidence="2 7" id="KW-0813">Transport</keyword>
<dbReference type="CDD" id="cd06261">
    <property type="entry name" value="TM_PBP2"/>
    <property type="match status" value="1"/>
</dbReference>
<feature type="transmembrane region" description="Helical" evidence="7">
    <location>
        <begin position="90"/>
        <end position="112"/>
    </location>
</feature>
<dbReference type="SUPFAM" id="SSF161098">
    <property type="entry name" value="MetI-like"/>
    <property type="match status" value="1"/>
</dbReference>
<feature type="transmembrane region" description="Helical" evidence="7">
    <location>
        <begin position="215"/>
        <end position="235"/>
    </location>
</feature>
<dbReference type="GO" id="GO:0055085">
    <property type="term" value="P:transmembrane transport"/>
    <property type="evidence" value="ECO:0007669"/>
    <property type="project" value="InterPro"/>
</dbReference>
<dbReference type="EMBL" id="LNAM01000219">
    <property type="protein sequence ID" value="KSV57460.1"/>
    <property type="molecule type" value="Genomic_DNA"/>
</dbReference>